<dbReference type="EMBL" id="LYDR01000039">
    <property type="protein sequence ID" value="ODA35010.1"/>
    <property type="molecule type" value="Genomic_DNA"/>
</dbReference>
<gene>
    <name evidence="1" type="ORF">A6X21_03550</name>
</gene>
<organism evidence="1 2">
    <name type="scientific">Planctopirus hydrillae</name>
    <dbReference type="NCBI Taxonomy" id="1841610"/>
    <lineage>
        <taxon>Bacteria</taxon>
        <taxon>Pseudomonadati</taxon>
        <taxon>Planctomycetota</taxon>
        <taxon>Planctomycetia</taxon>
        <taxon>Planctomycetales</taxon>
        <taxon>Planctomycetaceae</taxon>
        <taxon>Planctopirus</taxon>
    </lineage>
</organism>
<proteinExistence type="predicted"/>
<dbReference type="InterPro" id="IPR006311">
    <property type="entry name" value="TAT_signal"/>
</dbReference>
<sequence>MPHTSRWSIPRRTFLRGAGVAVALPWLEAMGSPVKAAELTNPADALEAGKYAPVRFGCLFFPNGVWKDAWIPKQAGRDFELPDSLQPLTNLKEHVTILSQLDKRHSHEGDGHYAKTANFLTGLRVEKTTGKNISTGGVSLDQYMARQVGHLTPLPSLELGIDPVISGIDSNVGYTRLYGSHISWQTAERPVAKEINPRTVFDRLMNVQQAGKNRGQAASSRDADRKSLLDFAMSDARRLRQQLGRDDQFKLDEYLDSVRAVEKRIEFFTQPDPRVWHPETPQAEMEAPGAPRDYQEHVRLMIDLMILAFQTDSTRVSSFMFANDVSGHNFSFVDGVRGSHHELSHHEGKPEKIEQYQKINRWHVSQFSRMLERMSQIREGESTLLDNSMILLGCGMADGNAHQPDNLPIVVGGHAGGRFAGGQHIASKPRTPLCNLYVSMLDGMGCPVNQFGDSTGPIQEVFSA</sequence>
<dbReference type="AlphaFoldDB" id="A0A1C3EP31"/>
<evidence type="ECO:0000313" key="1">
    <source>
        <dbReference type="EMBL" id="ODA35010.1"/>
    </source>
</evidence>
<dbReference type="STRING" id="1841610.A6X21_03550"/>
<accession>A0A1C3EP31</accession>
<keyword evidence="2" id="KW-1185">Reference proteome</keyword>
<dbReference type="OrthoDB" id="9146593at2"/>
<reference evidence="1 2" key="1">
    <citation type="submission" date="2016-05" db="EMBL/GenBank/DDBJ databases">
        <title>Genomic and physiological characterization of Planctopirus sp. isolated from fresh water lake.</title>
        <authorList>
            <person name="Subhash Y."/>
            <person name="Ramana C."/>
        </authorList>
    </citation>
    <scope>NUCLEOTIDE SEQUENCE [LARGE SCALE GENOMIC DNA]</scope>
    <source>
        <strain evidence="1 2">JC280</strain>
    </source>
</reference>
<evidence type="ECO:0008006" key="3">
    <source>
        <dbReference type="Google" id="ProtNLM"/>
    </source>
</evidence>
<name>A0A1C3EP31_9PLAN</name>
<dbReference type="RefSeq" id="WP_068846589.1">
    <property type="nucleotide sequence ID" value="NZ_LYDR01000039.1"/>
</dbReference>
<protein>
    <recommendedName>
        <fullName evidence="3">DUF1552 domain-containing protein</fullName>
    </recommendedName>
</protein>
<dbReference type="InterPro" id="IPR011447">
    <property type="entry name" value="DUF1552"/>
</dbReference>
<comment type="caution">
    <text evidence="1">The sequence shown here is derived from an EMBL/GenBank/DDBJ whole genome shotgun (WGS) entry which is preliminary data.</text>
</comment>
<dbReference type="Pfam" id="PF07586">
    <property type="entry name" value="HXXSHH"/>
    <property type="match status" value="1"/>
</dbReference>
<dbReference type="PROSITE" id="PS51318">
    <property type="entry name" value="TAT"/>
    <property type="match status" value="1"/>
</dbReference>
<evidence type="ECO:0000313" key="2">
    <source>
        <dbReference type="Proteomes" id="UP000094828"/>
    </source>
</evidence>
<dbReference type="Proteomes" id="UP000094828">
    <property type="component" value="Unassembled WGS sequence"/>
</dbReference>